<comment type="similarity">
    <text evidence="2 13">Belongs to the eukaryotic GSH synthase family.</text>
</comment>
<evidence type="ECO:0000256" key="12">
    <source>
        <dbReference type="ARBA" id="ARBA00048871"/>
    </source>
</evidence>
<evidence type="ECO:0000259" key="16">
    <source>
        <dbReference type="Pfam" id="PF03199"/>
    </source>
</evidence>
<comment type="pathway">
    <text evidence="1 13">Sulfur metabolism; glutathione biosynthesis; glutathione from L-cysteine and L-glutamate: step 2/2.</text>
</comment>
<evidence type="ECO:0000256" key="11">
    <source>
        <dbReference type="ARBA" id="ARBA00022842"/>
    </source>
</evidence>
<dbReference type="GO" id="GO:0005829">
    <property type="term" value="C:cytosol"/>
    <property type="evidence" value="ECO:0007669"/>
    <property type="project" value="TreeGrafter"/>
</dbReference>
<dbReference type="Pfam" id="PF03917">
    <property type="entry name" value="GSH_synth_ATP"/>
    <property type="match status" value="1"/>
</dbReference>
<comment type="catalytic activity">
    <reaction evidence="12">
        <text>gamma-L-glutamyl-L-cysteine + glycine + ATP = glutathione + ADP + phosphate + H(+)</text>
        <dbReference type="Rhea" id="RHEA:13557"/>
        <dbReference type="ChEBI" id="CHEBI:15378"/>
        <dbReference type="ChEBI" id="CHEBI:30616"/>
        <dbReference type="ChEBI" id="CHEBI:43474"/>
        <dbReference type="ChEBI" id="CHEBI:57305"/>
        <dbReference type="ChEBI" id="CHEBI:57925"/>
        <dbReference type="ChEBI" id="CHEBI:58173"/>
        <dbReference type="ChEBI" id="CHEBI:456216"/>
        <dbReference type="EC" id="6.3.2.3"/>
    </reaction>
    <physiologicalReaction direction="left-to-right" evidence="12">
        <dbReference type="Rhea" id="RHEA:13558"/>
    </physiologicalReaction>
</comment>
<keyword evidence="8 13" id="KW-0479">Metal-binding</keyword>
<feature type="binding site" evidence="14">
    <location>
        <position position="328"/>
    </location>
    <ligand>
        <name>ATP</name>
        <dbReference type="ChEBI" id="CHEBI:30616"/>
    </ligand>
</feature>
<comment type="subunit">
    <text evidence="3">Homodimer.</text>
</comment>
<comment type="cofactor">
    <cofactor evidence="13 15">
        <name>Mg(2+)</name>
        <dbReference type="ChEBI" id="CHEBI:18420"/>
    </cofactor>
    <text evidence="13 15">Binds 1 Mg(2+) ion per subunit.</text>
</comment>
<evidence type="ECO:0000256" key="7">
    <source>
        <dbReference type="ARBA" id="ARBA00022684"/>
    </source>
</evidence>
<dbReference type="VEuPathDB" id="VectorBase:CSON005980"/>
<dbReference type="InterPro" id="IPR016185">
    <property type="entry name" value="PreATP-grasp_dom_sf"/>
</dbReference>
<evidence type="ECO:0000256" key="10">
    <source>
        <dbReference type="ARBA" id="ARBA00022840"/>
    </source>
</evidence>
<feature type="binding site" evidence="15">
    <location>
        <position position="390"/>
    </location>
    <ligand>
        <name>Mg(2+)</name>
        <dbReference type="ChEBI" id="CHEBI:18420"/>
    </ligand>
</feature>
<feature type="binding site" evidence="14">
    <location>
        <position position="473"/>
    </location>
    <ligand>
        <name>substrate</name>
    </ligand>
</feature>
<dbReference type="InterPro" id="IPR014049">
    <property type="entry name" value="Glutathione_synthase_N_euk"/>
</dbReference>
<evidence type="ECO:0000256" key="2">
    <source>
        <dbReference type="ARBA" id="ARBA00010385"/>
    </source>
</evidence>
<dbReference type="SUPFAM" id="SSF56059">
    <property type="entry name" value="Glutathione synthetase ATP-binding domain-like"/>
    <property type="match status" value="1"/>
</dbReference>
<dbReference type="InterPro" id="IPR004887">
    <property type="entry name" value="GSH_synth_subst-bd"/>
</dbReference>
<evidence type="ECO:0000313" key="18">
    <source>
        <dbReference type="EMBL" id="SSX22082.1"/>
    </source>
</evidence>
<dbReference type="Gene3D" id="3.40.50.1760">
    <property type="entry name" value="Glutathione synthase, substrate-binding domain superfamily, eukaryotic"/>
    <property type="match status" value="1"/>
</dbReference>
<evidence type="ECO:0000256" key="14">
    <source>
        <dbReference type="PIRSR" id="PIRSR001558-1"/>
    </source>
</evidence>
<dbReference type="InterPro" id="IPR037013">
    <property type="entry name" value="GSH-S_sub-bd_sf"/>
</dbReference>
<feature type="binding site" evidence="14">
    <location>
        <position position="240"/>
    </location>
    <ligand>
        <name>substrate</name>
    </ligand>
</feature>
<feature type="domain" description="Glutathione synthase substrate-binding" evidence="16">
    <location>
        <begin position="224"/>
        <end position="325"/>
    </location>
</feature>
<dbReference type="FunFam" id="3.40.50.1760:FF:000001">
    <property type="entry name" value="Glutathione synthetase"/>
    <property type="match status" value="1"/>
</dbReference>
<feature type="binding site" evidence="14">
    <location>
        <position position="475"/>
    </location>
    <ligand>
        <name>ATP</name>
        <dbReference type="ChEBI" id="CHEBI:30616"/>
    </ligand>
</feature>
<dbReference type="Pfam" id="PF03199">
    <property type="entry name" value="GSH_synthase"/>
    <property type="match status" value="1"/>
</dbReference>
<evidence type="ECO:0000256" key="8">
    <source>
        <dbReference type="ARBA" id="ARBA00022723"/>
    </source>
</evidence>
<keyword evidence="10 13" id="KW-0067">ATP-binding</keyword>
<keyword evidence="7 13" id="KW-0317">Glutathione biosynthesis</keyword>
<evidence type="ECO:0000256" key="6">
    <source>
        <dbReference type="ARBA" id="ARBA00022598"/>
    </source>
</evidence>
<evidence type="ECO:0000256" key="1">
    <source>
        <dbReference type="ARBA" id="ARBA00004965"/>
    </source>
</evidence>
<name>A0A336KCW9_CULSO</name>
<dbReference type="SUPFAM" id="SSF52440">
    <property type="entry name" value="PreATP-grasp domain"/>
    <property type="match status" value="1"/>
</dbReference>
<dbReference type="InterPro" id="IPR014709">
    <property type="entry name" value="Glutathione_synthase_C_euk"/>
</dbReference>
<evidence type="ECO:0000256" key="13">
    <source>
        <dbReference type="PIRNR" id="PIRNR001558"/>
    </source>
</evidence>
<keyword evidence="9 13" id="KW-0547">Nucleotide-binding</keyword>
<dbReference type="GO" id="GO:0004363">
    <property type="term" value="F:glutathione synthase activity"/>
    <property type="evidence" value="ECO:0007669"/>
    <property type="project" value="UniProtKB-UniRule"/>
</dbReference>
<feature type="binding site" evidence="14">
    <location>
        <position position="448"/>
    </location>
    <ligand>
        <name>ATP</name>
        <dbReference type="ChEBI" id="CHEBI:30616"/>
    </ligand>
</feature>
<dbReference type="GO" id="GO:0000287">
    <property type="term" value="F:magnesium ion binding"/>
    <property type="evidence" value="ECO:0007669"/>
    <property type="project" value="UniProtKB-UniRule"/>
</dbReference>
<dbReference type="Gene3D" id="3.30.470.20">
    <property type="entry name" value="ATP-grasp fold, B domain"/>
    <property type="match status" value="1"/>
</dbReference>
<keyword evidence="11 13" id="KW-0460">Magnesium</keyword>
<evidence type="ECO:0000256" key="15">
    <source>
        <dbReference type="PIRSR" id="PIRSR001558-2"/>
    </source>
</evidence>
<dbReference type="NCBIfam" id="TIGR01986">
    <property type="entry name" value="glut_syn_euk"/>
    <property type="match status" value="1"/>
</dbReference>
<dbReference type="Gene3D" id="3.30.1490.50">
    <property type="match status" value="1"/>
</dbReference>
<reference evidence="17" key="1">
    <citation type="submission" date="2018-04" db="EMBL/GenBank/DDBJ databases">
        <authorList>
            <person name="Go L.Y."/>
            <person name="Mitchell J.A."/>
        </authorList>
    </citation>
    <scope>NUCLEOTIDE SEQUENCE</scope>
    <source>
        <tissue evidence="17">Whole organism</tissue>
    </source>
</reference>
<dbReference type="GO" id="GO:0005524">
    <property type="term" value="F:ATP binding"/>
    <property type="evidence" value="ECO:0007669"/>
    <property type="project" value="UniProtKB-UniRule"/>
</dbReference>
<dbReference type="PANTHER" id="PTHR11130:SF0">
    <property type="entry name" value="GLUTATHIONE SYNTHETASE"/>
    <property type="match status" value="1"/>
</dbReference>
<protein>
    <recommendedName>
        <fullName evidence="5 13">Glutathione synthetase</fullName>
        <shortName evidence="13">GSH-S</shortName>
        <ecNumber evidence="4 13">6.3.2.3</ecNumber>
    </recommendedName>
</protein>
<evidence type="ECO:0000256" key="9">
    <source>
        <dbReference type="ARBA" id="ARBA00022741"/>
    </source>
</evidence>
<dbReference type="EMBL" id="UFQS01000229">
    <property type="protein sequence ID" value="SSX01702.1"/>
    <property type="molecule type" value="Genomic_DNA"/>
</dbReference>
<evidence type="ECO:0000256" key="4">
    <source>
        <dbReference type="ARBA" id="ARBA00012214"/>
    </source>
</evidence>
<keyword evidence="6 13" id="KW-0436">Ligase</keyword>
<evidence type="ECO:0000256" key="3">
    <source>
        <dbReference type="ARBA" id="ARBA00011738"/>
    </source>
</evidence>
<dbReference type="EMBL" id="UFQT01000229">
    <property type="protein sequence ID" value="SSX22082.1"/>
    <property type="molecule type" value="Genomic_DNA"/>
</dbReference>
<organism evidence="17">
    <name type="scientific">Culicoides sonorensis</name>
    <name type="common">Biting midge</name>
    <dbReference type="NCBI Taxonomy" id="179676"/>
    <lineage>
        <taxon>Eukaryota</taxon>
        <taxon>Metazoa</taxon>
        <taxon>Ecdysozoa</taxon>
        <taxon>Arthropoda</taxon>
        <taxon>Hexapoda</taxon>
        <taxon>Insecta</taxon>
        <taxon>Pterygota</taxon>
        <taxon>Neoptera</taxon>
        <taxon>Endopterygota</taxon>
        <taxon>Diptera</taxon>
        <taxon>Nematocera</taxon>
        <taxon>Chironomoidea</taxon>
        <taxon>Ceratopogonidae</taxon>
        <taxon>Ceratopogoninae</taxon>
        <taxon>Culicoides</taxon>
        <taxon>Monoculicoides</taxon>
    </lineage>
</organism>
<dbReference type="EC" id="6.3.2.3" evidence="4 13"/>
<evidence type="ECO:0000256" key="5">
    <source>
        <dbReference type="ARBA" id="ARBA00020821"/>
    </source>
</evidence>
<feature type="binding site" evidence="14">
    <location>
        <position position="481"/>
    </location>
    <ligand>
        <name>ATP</name>
        <dbReference type="ChEBI" id="CHEBI:30616"/>
    </ligand>
</feature>
<gene>
    <name evidence="17" type="primary">CSON005980</name>
</gene>
<feature type="binding site" evidence="14">
    <location>
        <begin position="419"/>
        <end position="422"/>
    </location>
    <ligand>
        <name>ATP</name>
        <dbReference type="ChEBI" id="CHEBI:30616"/>
    </ligand>
</feature>
<dbReference type="InterPro" id="IPR014042">
    <property type="entry name" value="Glutathione_synthase_a-hlx"/>
</dbReference>
<feature type="binding site" evidence="14">
    <location>
        <begin position="386"/>
        <end position="395"/>
    </location>
    <ligand>
        <name>ATP</name>
        <dbReference type="ChEBI" id="CHEBI:30616"/>
    </ligand>
</feature>
<dbReference type="Gene3D" id="3.30.1490.80">
    <property type="match status" value="1"/>
</dbReference>
<dbReference type="Gene3D" id="1.10.1080.10">
    <property type="entry name" value="Glutathione Synthetase, Chain A, domain 3"/>
    <property type="match status" value="1"/>
</dbReference>
<dbReference type="UniPathway" id="UPA00142">
    <property type="reaction ID" value="UER00210"/>
</dbReference>
<dbReference type="AlphaFoldDB" id="A0A336KCW9"/>
<sequence>MVYFKQYIPVPQNEAEFETLVTKVKDFALMHGACMRSKDKFDPDVLQFAPFVLIPSPFPRKEFECALYLQPILNELMHRVAHDEDFLRSTLEKTIQVDPFTARLFKIYETVLKEGVRQPIGLGMFRSDLMLESTCSSEVKARNSSCCVKDEQDCCVYCCFKQVEINTIASGFGHLGPISRTIQEYALRELGHEDKIKNLPENLALSGLCDGMIRAWDLYDSKDAVILFVIENVSYNICDQRFHEFYIRKSRPDIRVIRKNLTQIYNEGTLNEQGELVIDGQIISVVYFRAGYEPAQYPSENEWEARLMIERSMAIKSPTINYHLAGTKKVQQALAAPGILKRFLQDEKKINDVQEIFTGIYSLDKNEEGDRAVKMALEHPERYVMKPQREGGGNNVFGEDIPPVLSKMSDIERSAWVLMEQIVPPKTKGYIIRPKQPIPKEPADLVSELGIFGVIIGTKDEILYNKQTGHMFRTKLATANEGGVAAGLGALDSPYLID</sequence>
<dbReference type="OMA" id="NGLVMYP"/>
<evidence type="ECO:0000313" key="17">
    <source>
        <dbReference type="EMBL" id="SSX01702.1"/>
    </source>
</evidence>
<proteinExistence type="inferred from homology"/>
<dbReference type="GO" id="GO:0043295">
    <property type="term" value="F:glutathione binding"/>
    <property type="evidence" value="ECO:0007669"/>
    <property type="project" value="UniProtKB-UniRule"/>
</dbReference>
<accession>A0A336KCW9</accession>
<dbReference type="FunFam" id="3.30.1490.80:FF:000009">
    <property type="entry name" value="Glutathione synthetase"/>
    <property type="match status" value="1"/>
</dbReference>
<dbReference type="PIRSF" id="PIRSF001558">
    <property type="entry name" value="GSHase"/>
    <property type="match status" value="1"/>
</dbReference>
<dbReference type="InterPro" id="IPR005615">
    <property type="entry name" value="Glutathione_synthase"/>
</dbReference>
<dbReference type="FunFam" id="3.30.1490.50:FF:000002">
    <property type="entry name" value="Glutathione synthetase"/>
    <property type="match status" value="1"/>
</dbReference>
<dbReference type="PANTHER" id="PTHR11130">
    <property type="entry name" value="GLUTATHIONE SYNTHETASE"/>
    <property type="match status" value="1"/>
</dbReference>
<reference evidence="18" key="2">
    <citation type="submission" date="2018-07" db="EMBL/GenBank/DDBJ databases">
        <authorList>
            <person name="Quirk P.G."/>
            <person name="Krulwich T.A."/>
        </authorList>
    </citation>
    <scope>NUCLEOTIDE SEQUENCE</scope>
</reference>